<evidence type="ECO:0000313" key="2">
    <source>
        <dbReference type="Proteomes" id="UP000326170"/>
    </source>
</evidence>
<accession>A0A5P9P0L6</accession>
<organism evidence="1 2">
    <name type="scientific">Natronorubrum aibiense</name>
    <dbReference type="NCBI Taxonomy" id="348826"/>
    <lineage>
        <taxon>Archaea</taxon>
        <taxon>Methanobacteriati</taxon>
        <taxon>Methanobacteriota</taxon>
        <taxon>Stenosarchaea group</taxon>
        <taxon>Halobacteria</taxon>
        <taxon>Halobacteriales</taxon>
        <taxon>Natrialbaceae</taxon>
        <taxon>Natronorubrum</taxon>
    </lineage>
</organism>
<dbReference type="Proteomes" id="UP000326170">
    <property type="component" value="Chromosome"/>
</dbReference>
<keyword evidence="2" id="KW-1185">Reference proteome</keyword>
<reference evidence="1 2" key="1">
    <citation type="journal article" date="2007" name="Int. J. Syst. Evol. Microbiol.">
        <title>Natronorubrum sulfidifaciens sp. nov., an extremely haloalkaliphilic archaeon isolated from Aiding salt lake in Xin-Jiang, China.</title>
        <authorList>
            <person name="Cui H.L."/>
            <person name="Tohty D."/>
            <person name="Liu H.C."/>
            <person name="Liu S.J."/>
            <person name="Oren A."/>
            <person name="Zhou P.J."/>
        </authorList>
    </citation>
    <scope>NUCLEOTIDE SEQUENCE [LARGE SCALE GENOMIC DNA]</scope>
    <source>
        <strain evidence="1 2">7-3</strain>
    </source>
</reference>
<proteinExistence type="predicted"/>
<dbReference type="GeneID" id="42300065"/>
<gene>
    <name evidence="1" type="ORF">GCU68_03410</name>
</gene>
<evidence type="ECO:0000313" key="1">
    <source>
        <dbReference type="EMBL" id="QFU81675.1"/>
    </source>
</evidence>
<dbReference type="RefSeq" id="WP_152939056.1">
    <property type="nucleotide sequence ID" value="NZ_CP045488.1"/>
</dbReference>
<dbReference type="OrthoDB" id="373689at2157"/>
<dbReference type="KEGG" id="nas:GCU68_03410"/>
<name>A0A5P9P0L6_9EURY</name>
<sequence>MTMTTYNTAEVQELIDAYPEARTQRERRQLETAILEATVWQLDELEDQECGFAAFSEDELRRIYGCVPDENKDVKRLLRRPYLNLF</sequence>
<dbReference type="EMBL" id="CP045488">
    <property type="protein sequence ID" value="QFU81675.1"/>
    <property type="molecule type" value="Genomic_DNA"/>
</dbReference>
<dbReference type="AlphaFoldDB" id="A0A5P9P0L6"/>
<protein>
    <submittedName>
        <fullName evidence="1">Uncharacterized protein</fullName>
    </submittedName>
</protein>